<dbReference type="Proteomes" id="UP001159405">
    <property type="component" value="Unassembled WGS sequence"/>
</dbReference>
<keyword evidence="2" id="KW-1185">Reference proteome</keyword>
<evidence type="ECO:0000313" key="1">
    <source>
        <dbReference type="EMBL" id="CAH3156265.1"/>
    </source>
</evidence>
<feature type="non-terminal residue" evidence="1">
    <location>
        <position position="289"/>
    </location>
</feature>
<organism evidence="1 2">
    <name type="scientific">Porites lobata</name>
    <dbReference type="NCBI Taxonomy" id="104759"/>
    <lineage>
        <taxon>Eukaryota</taxon>
        <taxon>Metazoa</taxon>
        <taxon>Cnidaria</taxon>
        <taxon>Anthozoa</taxon>
        <taxon>Hexacorallia</taxon>
        <taxon>Scleractinia</taxon>
        <taxon>Fungiina</taxon>
        <taxon>Poritidae</taxon>
        <taxon>Porites</taxon>
    </lineage>
</organism>
<evidence type="ECO:0000313" key="2">
    <source>
        <dbReference type="Proteomes" id="UP001159405"/>
    </source>
</evidence>
<proteinExistence type="predicted"/>
<accession>A0ABN8Q5X2</accession>
<protein>
    <submittedName>
        <fullName evidence="1">Uncharacterized protein</fullName>
    </submittedName>
</protein>
<dbReference type="EMBL" id="CALNXK010000104">
    <property type="protein sequence ID" value="CAH3156265.1"/>
    <property type="molecule type" value="Genomic_DNA"/>
</dbReference>
<gene>
    <name evidence="1" type="ORF">PLOB_00001733</name>
</gene>
<sequence>MKKDEVLSTMPLLTVNPSELENKKLTVEKAMRIFSRVLVIPFEEITLGDTLVERMKLKQSLEAKMEQSINSCGVLLKLHNIFDGLIEDEVSKDIEEIIPKEMDSRSQENYFLLIFTVCKLLEVLDLKDKYFPQFQGWLEDVVLPVYKRLMQEAGTSDSVEGNGQEMISTLTHLLERVAEDPRKASGFFVQHVVPRACGCGDCVAFNVPEALRFIGLPGDAAGAKFRAWVKQSKNGCTNRKMNLTVEAGHTKTLTCCHVKKSVFSNDLLQKVQKGQFFLLIRVPVVIVLC</sequence>
<reference evidence="1 2" key="1">
    <citation type="submission" date="2022-05" db="EMBL/GenBank/DDBJ databases">
        <authorList>
            <consortium name="Genoscope - CEA"/>
            <person name="William W."/>
        </authorList>
    </citation>
    <scope>NUCLEOTIDE SEQUENCE [LARGE SCALE GENOMIC DNA]</scope>
</reference>
<name>A0ABN8Q5X2_9CNID</name>
<comment type="caution">
    <text evidence="1">The sequence shown here is derived from an EMBL/GenBank/DDBJ whole genome shotgun (WGS) entry which is preliminary data.</text>
</comment>